<evidence type="ECO:0000313" key="3">
    <source>
        <dbReference type="Proteomes" id="UP000681720"/>
    </source>
</evidence>
<feature type="non-terminal residue" evidence="2">
    <location>
        <position position="1"/>
    </location>
</feature>
<evidence type="ECO:0000313" key="2">
    <source>
        <dbReference type="EMBL" id="CAF5215654.1"/>
    </source>
</evidence>
<accession>A0A8S3JGI4</accession>
<reference evidence="2" key="1">
    <citation type="submission" date="2021-02" db="EMBL/GenBank/DDBJ databases">
        <authorList>
            <person name="Nowell W R."/>
        </authorList>
    </citation>
    <scope>NUCLEOTIDE SEQUENCE</scope>
</reference>
<dbReference type="EMBL" id="CAJOBJ010357426">
    <property type="protein sequence ID" value="CAF5215654.1"/>
    <property type="molecule type" value="Genomic_DNA"/>
</dbReference>
<dbReference type="SUPFAM" id="SSF51445">
    <property type="entry name" value="(Trans)glycosidases"/>
    <property type="match status" value="1"/>
</dbReference>
<dbReference type="Proteomes" id="UP000681720">
    <property type="component" value="Unassembled WGS sequence"/>
</dbReference>
<dbReference type="AlphaFoldDB" id="A0A8S3JGI4"/>
<dbReference type="InterPro" id="IPR017853">
    <property type="entry name" value="GH"/>
</dbReference>
<keyword evidence="1" id="KW-1133">Transmembrane helix</keyword>
<feature type="transmembrane region" description="Helical" evidence="1">
    <location>
        <begin position="7"/>
        <end position="27"/>
    </location>
</feature>
<gene>
    <name evidence="2" type="ORF">GIL414_LOCUS81453</name>
</gene>
<evidence type="ECO:0000256" key="1">
    <source>
        <dbReference type="SAM" id="Phobius"/>
    </source>
</evidence>
<proteinExistence type="predicted"/>
<dbReference type="Gene3D" id="3.20.20.80">
    <property type="entry name" value="Glycosidases"/>
    <property type="match status" value="1"/>
</dbReference>
<protein>
    <submittedName>
        <fullName evidence="2">Uncharacterized protein</fullName>
    </submittedName>
</protein>
<keyword evidence="1" id="KW-0812">Transmembrane</keyword>
<sequence>MVCVRNLYSYFILLVVNILLIEGQSVLTTLKKDIKDGRVPMRGVNIGGWLVAERWMTSTSPAW</sequence>
<keyword evidence="1" id="KW-0472">Membrane</keyword>
<organism evidence="2 3">
    <name type="scientific">Rotaria magnacalcarata</name>
    <dbReference type="NCBI Taxonomy" id="392030"/>
    <lineage>
        <taxon>Eukaryota</taxon>
        <taxon>Metazoa</taxon>
        <taxon>Spiralia</taxon>
        <taxon>Gnathifera</taxon>
        <taxon>Rotifera</taxon>
        <taxon>Eurotatoria</taxon>
        <taxon>Bdelloidea</taxon>
        <taxon>Philodinida</taxon>
        <taxon>Philodinidae</taxon>
        <taxon>Rotaria</taxon>
    </lineage>
</organism>
<comment type="caution">
    <text evidence="2">The sequence shown here is derived from an EMBL/GenBank/DDBJ whole genome shotgun (WGS) entry which is preliminary data.</text>
</comment>
<name>A0A8S3JGI4_9BILA</name>